<evidence type="ECO:0000256" key="1">
    <source>
        <dbReference type="ARBA" id="ARBA00022723"/>
    </source>
</evidence>
<evidence type="ECO:0000259" key="3">
    <source>
        <dbReference type="SMART" id="SM01007"/>
    </source>
</evidence>
<dbReference type="Pfam" id="PF00596">
    <property type="entry name" value="Aldolase_II"/>
    <property type="match status" value="1"/>
</dbReference>
<feature type="domain" description="Class II aldolase/adducin N-terminal" evidence="3">
    <location>
        <begin position="11"/>
        <end position="192"/>
    </location>
</feature>
<sequence length="227" mass="24194">MENTQLDTVKRQLITVARQLAEKGLLFRGEHANLSARIGEQVLLTRGGHVSQLGNDDFVLLDMNGKVQTGSLESTNAEIVDMHTRVYQVRPDIGSIIHCHAPHVTAFAVAQQPLPLAYEPLLRFGHAEPTPVVPWAPRGSTASVQGIIDAVDGHPSLQAVMLANHGVLAFGRDPMLAAQFLATLDEAAELVLAASLLGGAKPLPAAAFEEVQARMRQFAGTPGAAVH</sequence>
<dbReference type="PANTHER" id="PTHR22789:SF0">
    <property type="entry name" value="3-OXO-TETRONATE 4-PHOSPHATE DECARBOXYLASE-RELATED"/>
    <property type="match status" value="1"/>
</dbReference>
<evidence type="ECO:0000313" key="5">
    <source>
        <dbReference type="Proteomes" id="UP001446205"/>
    </source>
</evidence>
<dbReference type="SMART" id="SM01007">
    <property type="entry name" value="Aldolase_II"/>
    <property type="match status" value="1"/>
</dbReference>
<reference evidence="4 5" key="1">
    <citation type="submission" date="2024-04" db="EMBL/GenBank/DDBJ databases">
        <authorList>
            <person name="Abashina T."/>
            <person name="Shaikin A."/>
        </authorList>
    </citation>
    <scope>NUCLEOTIDE SEQUENCE [LARGE SCALE GENOMIC DNA]</scope>
    <source>
        <strain evidence="4 5">AAFK</strain>
    </source>
</reference>
<evidence type="ECO:0000313" key="4">
    <source>
        <dbReference type="EMBL" id="MEK8090433.1"/>
    </source>
</evidence>
<keyword evidence="5" id="KW-1185">Reference proteome</keyword>
<keyword evidence="1" id="KW-0479">Metal-binding</keyword>
<keyword evidence="2" id="KW-0456">Lyase</keyword>
<dbReference type="EMBL" id="JBBPCO010000012">
    <property type="protein sequence ID" value="MEK8090433.1"/>
    <property type="molecule type" value="Genomic_DNA"/>
</dbReference>
<dbReference type="PANTHER" id="PTHR22789">
    <property type="entry name" value="FUCULOSE PHOSPHATE ALDOLASE"/>
    <property type="match status" value="1"/>
</dbReference>
<organism evidence="4 5">
    <name type="scientific">Thermithiobacillus plumbiphilus</name>
    <dbReference type="NCBI Taxonomy" id="1729899"/>
    <lineage>
        <taxon>Bacteria</taxon>
        <taxon>Pseudomonadati</taxon>
        <taxon>Pseudomonadota</taxon>
        <taxon>Acidithiobacillia</taxon>
        <taxon>Acidithiobacillales</taxon>
        <taxon>Thermithiobacillaceae</taxon>
        <taxon>Thermithiobacillus</taxon>
    </lineage>
</organism>
<evidence type="ECO:0000256" key="2">
    <source>
        <dbReference type="ARBA" id="ARBA00023239"/>
    </source>
</evidence>
<dbReference type="InterPro" id="IPR050197">
    <property type="entry name" value="Aldolase_class_II_sugar_metab"/>
</dbReference>
<proteinExistence type="predicted"/>
<protein>
    <submittedName>
        <fullName evidence="4">Class II aldolase/adducin family protein</fullName>
    </submittedName>
</protein>
<dbReference type="RefSeq" id="WP_341371489.1">
    <property type="nucleotide sequence ID" value="NZ_JBBPCO010000012.1"/>
</dbReference>
<dbReference type="InterPro" id="IPR036409">
    <property type="entry name" value="Aldolase_II/adducin_N_sf"/>
</dbReference>
<name>A0ABU9DD80_9PROT</name>
<gene>
    <name evidence="4" type="ORF">WOB96_11755</name>
</gene>
<comment type="caution">
    <text evidence="4">The sequence shown here is derived from an EMBL/GenBank/DDBJ whole genome shotgun (WGS) entry which is preliminary data.</text>
</comment>
<dbReference type="Gene3D" id="3.40.225.10">
    <property type="entry name" value="Class II aldolase/adducin N-terminal domain"/>
    <property type="match status" value="1"/>
</dbReference>
<dbReference type="Proteomes" id="UP001446205">
    <property type="component" value="Unassembled WGS sequence"/>
</dbReference>
<accession>A0ABU9DD80</accession>
<dbReference type="InterPro" id="IPR001303">
    <property type="entry name" value="Aldolase_II/adducin_N"/>
</dbReference>
<dbReference type="SUPFAM" id="SSF53639">
    <property type="entry name" value="AraD/HMP-PK domain-like"/>
    <property type="match status" value="1"/>
</dbReference>